<dbReference type="CDD" id="cd13604">
    <property type="entry name" value="PBP2_TRAP_ketoacid_lactate_like"/>
    <property type="match status" value="1"/>
</dbReference>
<evidence type="ECO:0000313" key="4">
    <source>
        <dbReference type="EMBL" id="RDV05128.1"/>
    </source>
</evidence>
<evidence type="ECO:0000313" key="5">
    <source>
        <dbReference type="Proteomes" id="UP000263993"/>
    </source>
</evidence>
<evidence type="ECO:0000256" key="2">
    <source>
        <dbReference type="PIRSR" id="PIRSR039026-2"/>
    </source>
</evidence>
<dbReference type="AlphaFoldDB" id="A0A371BC39"/>
<name>A0A371BC39_9BRAD</name>
<comment type="caution">
    <text evidence="4">The sequence shown here is derived from an EMBL/GenBank/DDBJ whole genome shotgun (WGS) entry which is preliminary data.</text>
</comment>
<dbReference type="OrthoDB" id="9780733at2"/>
<dbReference type="GO" id="GO:0031317">
    <property type="term" value="C:tripartite ATP-independent periplasmic transporter complex"/>
    <property type="evidence" value="ECO:0007669"/>
    <property type="project" value="InterPro"/>
</dbReference>
<protein>
    <submittedName>
        <fullName evidence="4">ABC transporter substrate-binding protein</fullName>
    </submittedName>
</protein>
<feature type="binding site" evidence="2">
    <location>
        <position position="215"/>
    </location>
    <ligand>
        <name>Na(+)</name>
        <dbReference type="ChEBI" id="CHEBI:29101"/>
    </ligand>
</feature>
<reference evidence="5" key="1">
    <citation type="submission" date="2018-08" db="EMBL/GenBank/DDBJ databases">
        <authorList>
            <person name="Kim S.-J."/>
            <person name="Jung G.-Y."/>
        </authorList>
    </citation>
    <scope>NUCLEOTIDE SEQUENCE [LARGE SCALE GENOMIC DNA]</scope>
    <source>
        <strain evidence="5">GY_H</strain>
    </source>
</reference>
<accession>A0A371BC39</accession>
<sequence>MTTRRQFTLAAATGLAATATLAAPTIARAQTVKWRMVTSWPKRLPGPGMSAERVAERIRTLSNGRLDISVSAAGEIVPAFGVLEAVGNGVAEIGHTASFYWQGKMAAAPFFTTVPFGLTPAEHVAWIDAGGGQALWDELYKPFGVKPFMGGNTGVCMGGWFRREIKSLAELRGLKLRSLGLGGEVYRRLGATPQTTSPAEILTSIQSGVIDGAEFVGPGTDIALGLYRAAPFYYYPGFNKPNGTGEAIVSLKAWETLAPDLKAVVAHACATEASYALAEMERLNAQALGVLIKEHNVKLAPFPADVIAAARRQADDVVAELGARDAIAGKIHDSYKAFRDSVADWSRVSIEAVLRARVG</sequence>
<dbReference type="InterPro" id="IPR006311">
    <property type="entry name" value="TAT_signal"/>
</dbReference>
<feature type="chain" id="PRO_5016712248" evidence="3">
    <location>
        <begin position="23"/>
        <end position="359"/>
    </location>
</feature>
<gene>
    <name evidence="4" type="ORF">DXH78_11475</name>
</gene>
<dbReference type="Gene3D" id="3.40.190.10">
    <property type="entry name" value="Periplasmic binding protein-like II"/>
    <property type="match status" value="1"/>
</dbReference>
<dbReference type="Pfam" id="PF03480">
    <property type="entry name" value="DctP"/>
    <property type="match status" value="1"/>
</dbReference>
<feature type="binding site" evidence="2">
    <location>
        <position position="214"/>
    </location>
    <ligand>
        <name>substrate</name>
    </ligand>
</feature>
<dbReference type="InterPro" id="IPR038404">
    <property type="entry name" value="TRAP_DctP_sf"/>
</dbReference>
<dbReference type="PANTHER" id="PTHR33376">
    <property type="match status" value="1"/>
</dbReference>
<feature type="signal peptide" evidence="3">
    <location>
        <begin position="1"/>
        <end position="22"/>
    </location>
</feature>
<dbReference type="InterPro" id="IPR018389">
    <property type="entry name" value="DctP_fam"/>
</dbReference>
<dbReference type="RefSeq" id="WP_115517155.1">
    <property type="nucleotide sequence ID" value="NZ_QRGO01000001.1"/>
</dbReference>
<keyword evidence="2" id="KW-0479">Metal-binding</keyword>
<dbReference type="InterPro" id="IPR026289">
    <property type="entry name" value="SBP_TakP-like"/>
</dbReference>
<evidence type="ECO:0000256" key="3">
    <source>
        <dbReference type="SAM" id="SignalP"/>
    </source>
</evidence>
<dbReference type="PROSITE" id="PS51318">
    <property type="entry name" value="TAT"/>
    <property type="match status" value="1"/>
</dbReference>
<keyword evidence="5" id="KW-1185">Reference proteome</keyword>
<organism evidence="4 5">
    <name type="scientific">Undibacter mobilis</name>
    <dbReference type="NCBI Taxonomy" id="2292256"/>
    <lineage>
        <taxon>Bacteria</taxon>
        <taxon>Pseudomonadati</taxon>
        <taxon>Pseudomonadota</taxon>
        <taxon>Alphaproteobacteria</taxon>
        <taxon>Hyphomicrobiales</taxon>
        <taxon>Nitrobacteraceae</taxon>
        <taxon>Undibacter</taxon>
    </lineage>
</organism>
<dbReference type="GO" id="GO:0055085">
    <property type="term" value="P:transmembrane transport"/>
    <property type="evidence" value="ECO:0007669"/>
    <property type="project" value="InterPro"/>
</dbReference>
<dbReference type="PANTHER" id="PTHR33376:SF5">
    <property type="entry name" value="EXTRACYTOPLASMIC SOLUTE RECEPTOR PROTEIN"/>
    <property type="match status" value="1"/>
</dbReference>
<dbReference type="PIRSF" id="PIRSF039026">
    <property type="entry name" value="SiaP"/>
    <property type="match status" value="1"/>
</dbReference>
<dbReference type="EMBL" id="QRGO01000001">
    <property type="protein sequence ID" value="RDV05128.1"/>
    <property type="molecule type" value="Genomic_DNA"/>
</dbReference>
<proteinExistence type="predicted"/>
<evidence type="ECO:0000256" key="1">
    <source>
        <dbReference type="ARBA" id="ARBA00022729"/>
    </source>
</evidence>
<keyword evidence="1 3" id="KW-0732">Signal</keyword>
<dbReference type="GO" id="GO:0046872">
    <property type="term" value="F:metal ion binding"/>
    <property type="evidence" value="ECO:0007669"/>
    <property type="project" value="UniProtKB-KW"/>
</dbReference>
<dbReference type="Gene3D" id="3.40.190.170">
    <property type="entry name" value="Bacterial extracellular solute-binding protein, family 7"/>
    <property type="match status" value="1"/>
</dbReference>
<dbReference type="Proteomes" id="UP000263993">
    <property type="component" value="Unassembled WGS sequence"/>
</dbReference>